<dbReference type="EMBL" id="JAGIOC010000001">
    <property type="protein sequence ID" value="MBP2408776.1"/>
    <property type="molecule type" value="Genomic_DNA"/>
</dbReference>
<dbReference type="GO" id="GO:0008233">
    <property type="term" value="F:peptidase activity"/>
    <property type="evidence" value="ECO:0007669"/>
    <property type="project" value="UniProtKB-KW"/>
</dbReference>
<comment type="caution">
    <text evidence="3">The sequence shown here is derived from an EMBL/GenBank/DDBJ whole genome shotgun (WGS) entry which is preliminary data.</text>
</comment>
<evidence type="ECO:0000259" key="2">
    <source>
        <dbReference type="Pfam" id="PF02517"/>
    </source>
</evidence>
<sequence length="102" mass="11440">MLVLQAVKNAVLEEVIVVGYLYQRLERLGWSGRRIILVSAVLRGAYHTYQGMGPGLANLAMGIVFGEWYRRTRRTMPLVIAHTLLDVFAFVGYALLKSVIST</sequence>
<feature type="domain" description="CAAX prenyl protease 2/Lysostaphin resistance protein A-like" evidence="2">
    <location>
        <begin position="2"/>
        <end position="87"/>
    </location>
</feature>
<reference evidence="3 4" key="1">
    <citation type="submission" date="2021-03" db="EMBL/GenBank/DDBJ databases">
        <title>Sequencing the genomes of 1000 actinobacteria strains.</title>
        <authorList>
            <person name="Klenk H.-P."/>
        </authorList>
    </citation>
    <scope>NUCLEOTIDE SEQUENCE [LARGE SCALE GENOMIC DNA]</scope>
    <source>
        <strain evidence="3 4">DSM 14564</strain>
    </source>
</reference>
<name>A0ABS4YJ10_9MICO</name>
<keyword evidence="4" id="KW-1185">Reference proteome</keyword>
<dbReference type="Proteomes" id="UP000698222">
    <property type="component" value="Unassembled WGS sequence"/>
</dbReference>
<evidence type="ECO:0000256" key="1">
    <source>
        <dbReference type="SAM" id="Phobius"/>
    </source>
</evidence>
<evidence type="ECO:0000313" key="4">
    <source>
        <dbReference type="Proteomes" id="UP000698222"/>
    </source>
</evidence>
<dbReference type="InterPro" id="IPR003675">
    <property type="entry name" value="Rce1/LyrA-like_dom"/>
</dbReference>
<keyword evidence="3" id="KW-0378">Hydrolase</keyword>
<feature type="transmembrane region" description="Helical" evidence="1">
    <location>
        <begin position="78"/>
        <end position="96"/>
    </location>
</feature>
<protein>
    <submittedName>
        <fullName evidence="3">Membrane protease YdiL (CAAX protease family)</fullName>
    </submittedName>
</protein>
<keyword evidence="1" id="KW-1133">Transmembrane helix</keyword>
<proteinExistence type="predicted"/>
<keyword evidence="1" id="KW-0812">Transmembrane</keyword>
<dbReference type="Pfam" id="PF02517">
    <property type="entry name" value="Rce1-like"/>
    <property type="match status" value="1"/>
</dbReference>
<keyword evidence="3" id="KW-0645">Protease</keyword>
<organism evidence="3 4">
    <name type="scientific">Brachybacterium fresconis</name>
    <dbReference type="NCBI Taxonomy" id="173363"/>
    <lineage>
        <taxon>Bacteria</taxon>
        <taxon>Bacillati</taxon>
        <taxon>Actinomycetota</taxon>
        <taxon>Actinomycetes</taxon>
        <taxon>Micrococcales</taxon>
        <taxon>Dermabacteraceae</taxon>
        <taxon>Brachybacterium</taxon>
    </lineage>
</organism>
<evidence type="ECO:0000313" key="3">
    <source>
        <dbReference type="EMBL" id="MBP2408776.1"/>
    </source>
</evidence>
<keyword evidence="1" id="KW-0472">Membrane</keyword>
<accession>A0ABS4YJ10</accession>
<dbReference type="GO" id="GO:0006508">
    <property type="term" value="P:proteolysis"/>
    <property type="evidence" value="ECO:0007669"/>
    <property type="project" value="UniProtKB-KW"/>
</dbReference>
<gene>
    <name evidence="3" type="ORF">JOF44_001679</name>
</gene>